<evidence type="ECO:0000313" key="4">
    <source>
        <dbReference type="EMBL" id="AUR01771.1"/>
    </source>
</evidence>
<organism evidence="4 5">
    <name type="scientific">Phaeobacter inhibens</name>
    <dbReference type="NCBI Taxonomy" id="221822"/>
    <lineage>
        <taxon>Bacteria</taxon>
        <taxon>Pseudomonadati</taxon>
        <taxon>Pseudomonadota</taxon>
        <taxon>Alphaproteobacteria</taxon>
        <taxon>Rhodobacterales</taxon>
        <taxon>Roseobacteraceae</taxon>
        <taxon>Phaeobacter</taxon>
    </lineage>
</organism>
<reference evidence="4 5" key="2">
    <citation type="journal article" date="2017" name="Genome Biol. Evol.">
        <title>Trajectories and Drivers of Genome Evolution in Surface-Associated Marine Phaeobacter.</title>
        <authorList>
            <person name="Freese H.M."/>
            <person name="Sikorski J."/>
            <person name="Bunk B."/>
            <person name="Scheuner C."/>
            <person name="Meier-Kolthoff J.P."/>
            <person name="Sproer C."/>
            <person name="Gram L."/>
            <person name="Overmann J."/>
        </authorList>
    </citation>
    <scope>NUCLEOTIDE SEQUENCE [LARGE SCALE GENOMIC DNA]</scope>
    <source>
        <strain evidence="4 5">P88</strain>
        <plasmid evidence="5">pp88_e</plasmid>
    </source>
</reference>
<gene>
    <name evidence="4" type="ORF">PhaeoP88_04459</name>
</gene>
<keyword evidence="4" id="KW-0614">Plasmid</keyword>
<dbReference type="InterPro" id="IPR038161">
    <property type="entry name" value="VirB9/CagX/TrbG_C_sf"/>
</dbReference>
<dbReference type="CDD" id="cd06911">
    <property type="entry name" value="VirB9_CagX_TrbG"/>
    <property type="match status" value="1"/>
</dbReference>
<reference evidence="4 5" key="1">
    <citation type="journal article" date="2017" name="Front. Microbiol.">
        <title>Phaeobacter piscinae sp. nov., a species of the Roseobacter group and potential aquaculture probiont.</title>
        <authorList>
            <person name="Sonnenschein E.C."/>
            <person name="Phippen C.B.W."/>
            <person name="Nielsen K.F."/>
            <person name="Mateiu R.V."/>
            <person name="Melchiorsen J."/>
            <person name="Gram L."/>
            <person name="Overmann J."/>
            <person name="Freese H.M."/>
        </authorList>
    </citation>
    <scope>NUCLEOTIDE SEQUENCE [LARGE SCALE GENOMIC DNA]</scope>
    <source>
        <strain evidence="4 5">P88</strain>
        <plasmid evidence="5">pp88_e</plasmid>
    </source>
</reference>
<accession>A0A2I7KGS3</accession>
<evidence type="ECO:0000313" key="5">
    <source>
        <dbReference type="Proteomes" id="UP000236447"/>
    </source>
</evidence>
<feature type="chain" id="PRO_5014468132" evidence="3">
    <location>
        <begin position="25"/>
        <end position="246"/>
    </location>
</feature>
<evidence type="ECO:0000256" key="2">
    <source>
        <dbReference type="ARBA" id="ARBA00022729"/>
    </source>
</evidence>
<dbReference type="Gene3D" id="2.60.40.2500">
    <property type="match status" value="1"/>
</dbReference>
<dbReference type="InterPro" id="IPR033645">
    <property type="entry name" value="VirB9/CagX/TrbG_C"/>
</dbReference>
<dbReference type="GeneID" id="31848659"/>
<dbReference type="RefSeq" id="WP_024099665.1">
    <property type="nucleotide sequence ID" value="NZ_CP010730.1"/>
</dbReference>
<keyword evidence="2 3" id="KW-0732">Signal</keyword>
<comment type="similarity">
    <text evidence="1">Belongs to the TrbG/VirB9 family.</text>
</comment>
<dbReference type="Proteomes" id="UP000236447">
    <property type="component" value="Plasmid pP88_e"/>
</dbReference>
<dbReference type="Pfam" id="PF03524">
    <property type="entry name" value="CagX"/>
    <property type="match status" value="1"/>
</dbReference>
<sequence length="246" mass="27373" precursor="true">MNRKLNITTIIGAAFLVAATPAIAERKPTTMGADARVTHVTYNPTDVIRVHTHLRVNTAIELGNGERITQVLLGDSESFEVEVLSNRQTISIKPVIARASSNMTVYTNRRAIAFYVTEGSVQRQTFRVVVNFPDDRPRRTVTATGSRDTGYQFSGNANFRPVRVWNDGRNTFFEFRNDTRPSIFRVNASGYEVTTNTSSRRRVVRVSGVHSEYSVRIGNEVVCIRRIQGGTVSSRSTVAALAGKEF</sequence>
<geneLocation type="plasmid" evidence="5">
    <name>pp88_e</name>
</geneLocation>
<dbReference type="InterPro" id="IPR010258">
    <property type="entry name" value="Conjugal_tfr_TrbG/VirB9/CagX"/>
</dbReference>
<feature type="signal peptide" evidence="3">
    <location>
        <begin position="1"/>
        <end position="24"/>
    </location>
</feature>
<protein>
    <submittedName>
        <fullName evidence="4">Type IV secretory pathway, VirB9 component</fullName>
    </submittedName>
</protein>
<evidence type="ECO:0000256" key="3">
    <source>
        <dbReference type="SAM" id="SignalP"/>
    </source>
</evidence>
<evidence type="ECO:0000256" key="1">
    <source>
        <dbReference type="ARBA" id="ARBA00006135"/>
    </source>
</evidence>
<name>A0A2I7KGS3_9RHOB</name>
<dbReference type="EMBL" id="CP010730">
    <property type="protein sequence ID" value="AUR01771.1"/>
    <property type="molecule type" value="Genomic_DNA"/>
</dbReference>
<dbReference type="AlphaFoldDB" id="A0A2I7KGS3"/>
<proteinExistence type="inferred from homology"/>